<sequence>MAVYVRREPWPAITSAVDSANGRVRAAIAYFGTDSHELLPLKEGDTLVCDVSERAVKNGSTNPTALKEFVDEGVDVWSYEGLHAKVVVLPRRAFVGSANASRNSSERLFEAVIETTDTDEIRDLRAFVNDLCVKPIDLKELTRLKPLIPKRPRPSPVARDLLELPENLDRLEVLSLSKYKWSASEVRAWELGDKKARKEAKRRYSGFRVNEVSVDEPLDEGLWVVQVVDGRALSPGVVVYASSYRNAHVVWLARPNEVAKRSFTSTERATHGIPDPATYTLINGPEAQRIVDLFR</sequence>
<evidence type="ECO:0000313" key="1">
    <source>
        <dbReference type="EMBL" id="SVC38083.1"/>
    </source>
</evidence>
<protein>
    <recommendedName>
        <fullName evidence="2">Phospholipase D-like domain-containing protein</fullName>
    </recommendedName>
</protein>
<proteinExistence type="predicted"/>
<evidence type="ECO:0008006" key="2">
    <source>
        <dbReference type="Google" id="ProtNLM"/>
    </source>
</evidence>
<dbReference type="EMBL" id="UINC01088122">
    <property type="protein sequence ID" value="SVC38083.1"/>
    <property type="molecule type" value="Genomic_DNA"/>
</dbReference>
<reference evidence="1" key="1">
    <citation type="submission" date="2018-05" db="EMBL/GenBank/DDBJ databases">
        <authorList>
            <person name="Lanie J.A."/>
            <person name="Ng W.-L."/>
            <person name="Kazmierczak K.M."/>
            <person name="Andrzejewski T.M."/>
            <person name="Davidsen T.M."/>
            <person name="Wayne K.J."/>
            <person name="Tettelin H."/>
            <person name="Glass J.I."/>
            <person name="Rusch D."/>
            <person name="Podicherti R."/>
            <person name="Tsui H.-C.T."/>
            <person name="Winkler M.E."/>
        </authorList>
    </citation>
    <scope>NUCLEOTIDE SEQUENCE</scope>
</reference>
<accession>A0A382LP02</accession>
<dbReference type="Gene3D" id="3.30.870.10">
    <property type="entry name" value="Endonuclease Chain A"/>
    <property type="match status" value="1"/>
</dbReference>
<name>A0A382LP02_9ZZZZ</name>
<gene>
    <name evidence="1" type="ORF">METZ01_LOCUS290937</name>
</gene>
<dbReference type="CDD" id="cd09117">
    <property type="entry name" value="PLDc_Bfil_DEXD_like"/>
    <property type="match status" value="1"/>
</dbReference>
<organism evidence="1">
    <name type="scientific">marine metagenome</name>
    <dbReference type="NCBI Taxonomy" id="408172"/>
    <lineage>
        <taxon>unclassified sequences</taxon>
        <taxon>metagenomes</taxon>
        <taxon>ecological metagenomes</taxon>
    </lineage>
</organism>
<dbReference type="SUPFAM" id="SSF56024">
    <property type="entry name" value="Phospholipase D/nuclease"/>
    <property type="match status" value="1"/>
</dbReference>
<dbReference type="AlphaFoldDB" id="A0A382LP02"/>